<comment type="function">
    <text evidence="9">Catalyzes the first step in the biosynthesis of ornithine lipids, which are phosphorus-free membrane lipids. Catalyzes the 3-hydroxyacyl-acyl carrier protein-dependent acylation of ornithine to form lyso-ornithine lipid (LOL).</text>
</comment>
<dbReference type="SUPFAM" id="SSF55729">
    <property type="entry name" value="Acyl-CoA N-acyltransferases (Nat)"/>
    <property type="match status" value="1"/>
</dbReference>
<comment type="caution">
    <text evidence="12">The sequence shown here is derived from an EMBL/GenBank/DDBJ whole genome shotgun (WGS) entry which is preliminary data.</text>
</comment>
<keyword evidence="3" id="KW-0808">Transferase</keyword>
<dbReference type="EC" id="2.3.2.30" evidence="7"/>
<dbReference type="Pfam" id="PF13444">
    <property type="entry name" value="Acetyltransf_5"/>
    <property type="match status" value="1"/>
</dbReference>
<dbReference type="InterPro" id="IPR016181">
    <property type="entry name" value="Acyl_CoA_acyltransferase"/>
</dbReference>
<evidence type="ECO:0000256" key="8">
    <source>
        <dbReference type="ARBA" id="ARBA00039866"/>
    </source>
</evidence>
<dbReference type="SUPFAM" id="SSF69593">
    <property type="entry name" value="Glycerol-3-phosphate (1)-acyltransferase"/>
    <property type="match status" value="1"/>
</dbReference>
<dbReference type="GO" id="GO:0016746">
    <property type="term" value="F:acyltransferase activity"/>
    <property type="evidence" value="ECO:0007669"/>
    <property type="project" value="UniProtKB-KW"/>
</dbReference>
<evidence type="ECO:0000313" key="12">
    <source>
        <dbReference type="EMBL" id="MEF2155533.1"/>
    </source>
</evidence>
<dbReference type="PANTHER" id="PTHR37323">
    <property type="entry name" value="GCN5-RELATED N-ACETYLTRANSFERASE"/>
    <property type="match status" value="1"/>
</dbReference>
<dbReference type="RefSeq" id="WP_331703556.1">
    <property type="nucleotide sequence ID" value="NZ_JAZHBO010000001.1"/>
</dbReference>
<evidence type="ECO:0000259" key="11">
    <source>
        <dbReference type="SMART" id="SM00563"/>
    </source>
</evidence>
<feature type="domain" description="Phospholipid/glycerol acyltransferase" evidence="11">
    <location>
        <begin position="83"/>
        <end position="200"/>
    </location>
</feature>
<gene>
    <name evidence="12" type="ORF">V3390_04705</name>
</gene>
<accession>A0ABU7UZ71</accession>
<comment type="catalytic activity">
    <reaction evidence="10">
        <text>a (3R)-hydroxyacyl-[ACP] + L-ornithine = a lyso-ornithine lipid + holo-[ACP] + H(+)</text>
        <dbReference type="Rhea" id="RHEA:20633"/>
        <dbReference type="Rhea" id="RHEA-COMP:9685"/>
        <dbReference type="Rhea" id="RHEA-COMP:9945"/>
        <dbReference type="ChEBI" id="CHEBI:15378"/>
        <dbReference type="ChEBI" id="CHEBI:46911"/>
        <dbReference type="ChEBI" id="CHEBI:64479"/>
        <dbReference type="ChEBI" id="CHEBI:78827"/>
        <dbReference type="ChEBI" id="CHEBI:138482"/>
        <dbReference type="EC" id="2.3.2.30"/>
    </reaction>
    <physiologicalReaction direction="left-to-right" evidence="10">
        <dbReference type="Rhea" id="RHEA:20634"/>
    </physiologicalReaction>
</comment>
<evidence type="ECO:0000256" key="1">
    <source>
        <dbReference type="ARBA" id="ARBA00005189"/>
    </source>
</evidence>
<evidence type="ECO:0000256" key="6">
    <source>
        <dbReference type="ARBA" id="ARBA00038095"/>
    </source>
</evidence>
<keyword evidence="5 12" id="KW-0012">Acyltransferase</keyword>
<dbReference type="Proteomes" id="UP001356170">
    <property type="component" value="Unassembled WGS sequence"/>
</dbReference>
<comment type="pathway">
    <text evidence="1">Lipid metabolism.</text>
</comment>
<dbReference type="InterPro" id="IPR045746">
    <property type="entry name" value="ACT14924-like_Acyltransf_dom"/>
</dbReference>
<dbReference type="InterPro" id="IPR002123">
    <property type="entry name" value="Plipid/glycerol_acylTrfase"/>
</dbReference>
<name>A0ABU7UZ71_9GAMM</name>
<protein>
    <recommendedName>
        <fullName evidence="8">L-ornithine N(alpha)-acyltransferase</fullName>
        <ecNumber evidence="7">2.3.2.30</ecNumber>
    </recommendedName>
</protein>
<evidence type="ECO:0000313" key="13">
    <source>
        <dbReference type="Proteomes" id="UP001356170"/>
    </source>
</evidence>
<evidence type="ECO:0000256" key="9">
    <source>
        <dbReference type="ARBA" id="ARBA00045724"/>
    </source>
</evidence>
<keyword evidence="2" id="KW-0444">Lipid biosynthesis</keyword>
<dbReference type="SMART" id="SM00563">
    <property type="entry name" value="PlsC"/>
    <property type="match status" value="1"/>
</dbReference>
<keyword evidence="4" id="KW-0443">Lipid metabolism</keyword>
<dbReference type="InterPro" id="IPR052351">
    <property type="entry name" value="Ornithine_N-alpha-AT"/>
</dbReference>
<dbReference type="PANTHER" id="PTHR37323:SF1">
    <property type="entry name" value="L-ORNITHINE N(ALPHA)-ACYLTRANSFERASE"/>
    <property type="match status" value="1"/>
</dbReference>
<evidence type="ECO:0000256" key="4">
    <source>
        <dbReference type="ARBA" id="ARBA00023098"/>
    </source>
</evidence>
<organism evidence="12 13">
    <name type="scientific">Aquilutibacter rugosus</name>
    <dbReference type="NCBI Taxonomy" id="3115820"/>
    <lineage>
        <taxon>Bacteria</taxon>
        <taxon>Pseudomonadati</taxon>
        <taxon>Pseudomonadota</taxon>
        <taxon>Gammaproteobacteria</taxon>
        <taxon>Lysobacterales</taxon>
        <taxon>Lysobacteraceae</taxon>
        <taxon>Aquilutibacter</taxon>
    </lineage>
</organism>
<dbReference type="EMBL" id="JAZHBO010000001">
    <property type="protein sequence ID" value="MEF2155533.1"/>
    <property type="molecule type" value="Genomic_DNA"/>
</dbReference>
<dbReference type="Pfam" id="PF19576">
    <property type="entry name" value="Acyltransf_2"/>
    <property type="match status" value="1"/>
</dbReference>
<evidence type="ECO:0000256" key="5">
    <source>
        <dbReference type="ARBA" id="ARBA00023315"/>
    </source>
</evidence>
<evidence type="ECO:0000256" key="10">
    <source>
        <dbReference type="ARBA" id="ARBA00047785"/>
    </source>
</evidence>
<comment type="similarity">
    <text evidence="6">Belongs to the acetyltransferase family. OlsB subfamily.</text>
</comment>
<evidence type="ECO:0000256" key="3">
    <source>
        <dbReference type="ARBA" id="ARBA00022679"/>
    </source>
</evidence>
<evidence type="ECO:0000256" key="2">
    <source>
        <dbReference type="ARBA" id="ARBA00022516"/>
    </source>
</evidence>
<evidence type="ECO:0000256" key="7">
    <source>
        <dbReference type="ARBA" id="ARBA00039058"/>
    </source>
</evidence>
<keyword evidence="13" id="KW-1185">Reference proteome</keyword>
<sequence>MQDLQQQLAHRYPQWFEGRRGVIARPLVRGISRWSRLDEIREFITRNRDLRDFAFVQASLDFLGVHHQCADADRGRIPATGRLLIVANHPLGAIDALALLHEVGRVRRDVRIVANDFLQQIGNLGDLLLPVRILGGRPTAESVHAIEESLLRDECVIVFPAGEVARLGLRGIQDGPWRRGFIRFARRTGARVLPVRVKARNSALFYGASTINKALGTTLLAREMFARRGRRLQLQVGEPMSLPQDMAADDALSLVRNALHAIGKFAPEPMPMGPEPIIEPVPQILIEHAIRKLRTLGQTSDGQKILCGRLNADSPLLREIGRLRELTFRAVGEGTGRAFDTDAYDTWYEHIVLWDERQKQVAGAYRISRGAQVLAERGISGWYTASLFEYSEKAIARIAQGMELGRSFVVPTYWGGRSIDYLWQGIGAYLAQHPGVRYLYGPVSISAALPAAARDQIVAYYSRYYGDVDELGRSRQPFSYFAAPPVHEAADPATAFRILRQNLDAVGATLPMLYKQYTELCEPGGVRFLAFGVDPDFGDAIDGLIEVDIDCMRPHKRARYIATHAASAKVSK</sequence>
<proteinExistence type="inferred from homology"/>
<reference evidence="12 13" key="1">
    <citation type="submission" date="2024-01" db="EMBL/GenBank/DDBJ databases">
        <title>Novel species of the genus Luteimonas isolated from rivers.</title>
        <authorList>
            <person name="Lu H."/>
        </authorList>
    </citation>
    <scope>NUCLEOTIDE SEQUENCE [LARGE SCALE GENOMIC DNA]</scope>
    <source>
        <strain evidence="12 13">FXH3W</strain>
    </source>
</reference>